<proteinExistence type="predicted"/>
<reference evidence="2 3" key="1">
    <citation type="submission" date="2014-04" db="EMBL/GenBank/DDBJ databases">
        <authorList>
            <consortium name="DOE Joint Genome Institute"/>
            <person name="Kuo A."/>
            <person name="Zuccaro A."/>
            <person name="Kohler A."/>
            <person name="Nagy L.G."/>
            <person name="Floudas D."/>
            <person name="Copeland A."/>
            <person name="Barry K.W."/>
            <person name="Cichocki N."/>
            <person name="Veneault-Fourrey C."/>
            <person name="LaButti K."/>
            <person name="Lindquist E.A."/>
            <person name="Lipzen A."/>
            <person name="Lundell T."/>
            <person name="Morin E."/>
            <person name="Murat C."/>
            <person name="Sun H."/>
            <person name="Tunlid A."/>
            <person name="Henrissat B."/>
            <person name="Grigoriev I.V."/>
            <person name="Hibbett D.S."/>
            <person name="Martin F."/>
            <person name="Nordberg H.P."/>
            <person name="Cantor M.N."/>
            <person name="Hua S.X."/>
        </authorList>
    </citation>
    <scope>NUCLEOTIDE SEQUENCE [LARGE SCALE GENOMIC DNA]</scope>
    <source>
        <strain evidence="2 3">MAFF 305830</strain>
    </source>
</reference>
<dbReference type="HOGENOM" id="CLU_1960925_0_0_1"/>
<gene>
    <name evidence="2" type="ORF">M408DRAFT_62367</name>
</gene>
<dbReference type="OrthoDB" id="3251775at2759"/>
<dbReference type="AlphaFoldDB" id="A0A0C3BNS8"/>
<dbReference type="Proteomes" id="UP000054097">
    <property type="component" value="Unassembled WGS sequence"/>
</dbReference>
<accession>A0A0C3BNS8</accession>
<evidence type="ECO:0000313" key="3">
    <source>
        <dbReference type="Proteomes" id="UP000054097"/>
    </source>
</evidence>
<dbReference type="Pfam" id="PF20151">
    <property type="entry name" value="DUF6533"/>
    <property type="match status" value="1"/>
</dbReference>
<reference evidence="3" key="2">
    <citation type="submission" date="2015-01" db="EMBL/GenBank/DDBJ databases">
        <title>Evolutionary Origins and Diversification of the Mycorrhizal Mutualists.</title>
        <authorList>
            <consortium name="DOE Joint Genome Institute"/>
            <consortium name="Mycorrhizal Genomics Consortium"/>
            <person name="Kohler A."/>
            <person name="Kuo A."/>
            <person name="Nagy L.G."/>
            <person name="Floudas D."/>
            <person name="Copeland A."/>
            <person name="Barry K.W."/>
            <person name="Cichocki N."/>
            <person name="Veneault-Fourrey C."/>
            <person name="LaButti K."/>
            <person name="Lindquist E.A."/>
            <person name="Lipzen A."/>
            <person name="Lundell T."/>
            <person name="Morin E."/>
            <person name="Murat C."/>
            <person name="Riley R."/>
            <person name="Ohm R."/>
            <person name="Sun H."/>
            <person name="Tunlid A."/>
            <person name="Henrissat B."/>
            <person name="Grigoriev I.V."/>
            <person name="Hibbett D.S."/>
            <person name="Martin F."/>
        </authorList>
    </citation>
    <scope>NUCLEOTIDE SEQUENCE [LARGE SCALE GENOMIC DNA]</scope>
    <source>
        <strain evidence="3">MAFF 305830</strain>
    </source>
</reference>
<sequence>MALSFLDNIDHSDLLPTFNSIREALDYLTISAVNVYASKYLSYATFALLIYDHLLTLPEEVKLVWLGRPSFVKALFLFNRYFVPLFIAIDLATLSGSLHMTDQVSKVFVHWQTCLTEPNTVMSCMASR</sequence>
<keyword evidence="3" id="KW-1185">Reference proteome</keyword>
<organism evidence="2 3">
    <name type="scientific">Serendipita vermifera MAFF 305830</name>
    <dbReference type="NCBI Taxonomy" id="933852"/>
    <lineage>
        <taxon>Eukaryota</taxon>
        <taxon>Fungi</taxon>
        <taxon>Dikarya</taxon>
        <taxon>Basidiomycota</taxon>
        <taxon>Agaricomycotina</taxon>
        <taxon>Agaricomycetes</taxon>
        <taxon>Sebacinales</taxon>
        <taxon>Serendipitaceae</taxon>
        <taxon>Serendipita</taxon>
    </lineage>
</organism>
<name>A0A0C3BNS8_SERVB</name>
<dbReference type="InterPro" id="IPR045340">
    <property type="entry name" value="DUF6533"/>
</dbReference>
<evidence type="ECO:0000259" key="1">
    <source>
        <dbReference type="Pfam" id="PF20151"/>
    </source>
</evidence>
<evidence type="ECO:0000313" key="2">
    <source>
        <dbReference type="EMBL" id="KIM33086.1"/>
    </source>
</evidence>
<protein>
    <recommendedName>
        <fullName evidence="1">DUF6533 domain-containing protein</fullName>
    </recommendedName>
</protein>
<dbReference type="EMBL" id="KN824279">
    <property type="protein sequence ID" value="KIM33086.1"/>
    <property type="molecule type" value="Genomic_DNA"/>
</dbReference>
<feature type="domain" description="DUF6533" evidence="1">
    <location>
        <begin position="40"/>
        <end position="85"/>
    </location>
</feature>